<keyword evidence="2" id="KW-0067">ATP-binding</keyword>
<evidence type="ECO:0000313" key="4">
    <source>
        <dbReference type="EMBL" id="OGG35146.1"/>
    </source>
</evidence>
<dbReference type="AlphaFoldDB" id="A0A1F6BDX4"/>
<comment type="caution">
    <text evidence="4">The sequence shown here is derived from an EMBL/GenBank/DDBJ whole genome shotgun (WGS) entry which is preliminary data.</text>
</comment>
<dbReference type="Proteomes" id="UP000176186">
    <property type="component" value="Unassembled WGS sequence"/>
</dbReference>
<evidence type="ECO:0000259" key="3">
    <source>
        <dbReference type="Pfam" id="PF01712"/>
    </source>
</evidence>
<dbReference type="GO" id="GO:0005737">
    <property type="term" value="C:cytoplasm"/>
    <property type="evidence" value="ECO:0007669"/>
    <property type="project" value="TreeGrafter"/>
</dbReference>
<dbReference type="PANTHER" id="PTHR10513">
    <property type="entry name" value="DEOXYNUCLEOSIDE KINASE"/>
    <property type="match status" value="1"/>
</dbReference>
<dbReference type="SUPFAM" id="SSF52540">
    <property type="entry name" value="P-loop containing nucleoside triphosphate hydrolases"/>
    <property type="match status" value="1"/>
</dbReference>
<gene>
    <name evidence="4" type="ORF">A2363_01450</name>
</gene>
<dbReference type="InterPro" id="IPR027417">
    <property type="entry name" value="P-loop_NTPase"/>
</dbReference>
<keyword evidence="2" id="KW-0547">Nucleotide-binding</keyword>
<evidence type="ECO:0000256" key="1">
    <source>
        <dbReference type="PIRSR" id="PIRSR000705-1"/>
    </source>
</evidence>
<proteinExistence type="predicted"/>
<dbReference type="InterPro" id="IPR050566">
    <property type="entry name" value="Deoxyribonucleoside_kinase"/>
</dbReference>
<dbReference type="Gene3D" id="3.40.50.300">
    <property type="entry name" value="P-loop containing nucleotide triphosphate hydrolases"/>
    <property type="match status" value="1"/>
</dbReference>
<name>A0A1F6BDX4_9BACT</name>
<organism evidence="4 5">
    <name type="scientific">Candidatus Gottesmanbacteria bacterium RIFOXYB1_FULL_47_11</name>
    <dbReference type="NCBI Taxonomy" id="1798401"/>
    <lineage>
        <taxon>Bacteria</taxon>
        <taxon>Candidatus Gottesmaniibacteriota</taxon>
    </lineage>
</organism>
<dbReference type="GO" id="GO:0005524">
    <property type="term" value="F:ATP binding"/>
    <property type="evidence" value="ECO:0007669"/>
    <property type="project" value="UniProtKB-KW"/>
</dbReference>
<dbReference type="InterPro" id="IPR031314">
    <property type="entry name" value="DNK_dom"/>
</dbReference>
<feature type="active site" description="Proton acceptor" evidence="1">
    <location>
        <position position="75"/>
    </location>
</feature>
<dbReference type="STRING" id="1798401.A2363_01450"/>
<dbReference type="Pfam" id="PF01712">
    <property type="entry name" value="dNK"/>
    <property type="match status" value="1"/>
</dbReference>
<feature type="domain" description="Deoxynucleoside kinase" evidence="3">
    <location>
        <begin position="2"/>
        <end position="197"/>
    </location>
</feature>
<dbReference type="EMBL" id="MFKE01000018">
    <property type="protein sequence ID" value="OGG35146.1"/>
    <property type="molecule type" value="Genomic_DNA"/>
</dbReference>
<evidence type="ECO:0000256" key="2">
    <source>
        <dbReference type="PIRSR" id="PIRSR000705-3"/>
    </source>
</evidence>
<evidence type="ECO:0000313" key="5">
    <source>
        <dbReference type="Proteomes" id="UP000176186"/>
    </source>
</evidence>
<reference evidence="4 5" key="1">
    <citation type="journal article" date="2016" name="Nat. Commun.">
        <title>Thousands of microbial genomes shed light on interconnected biogeochemical processes in an aquifer system.</title>
        <authorList>
            <person name="Anantharaman K."/>
            <person name="Brown C.T."/>
            <person name="Hug L.A."/>
            <person name="Sharon I."/>
            <person name="Castelle C.J."/>
            <person name="Probst A.J."/>
            <person name="Thomas B.C."/>
            <person name="Singh A."/>
            <person name="Wilkins M.J."/>
            <person name="Karaoz U."/>
            <person name="Brodie E.L."/>
            <person name="Williams K.H."/>
            <person name="Hubbard S.S."/>
            <person name="Banfield J.F."/>
        </authorList>
    </citation>
    <scope>NUCLEOTIDE SEQUENCE [LARGE SCALE GENOMIC DNA]</scope>
</reference>
<feature type="binding site" evidence="2">
    <location>
        <begin position="133"/>
        <end position="137"/>
    </location>
    <ligand>
        <name>ATP</name>
        <dbReference type="ChEBI" id="CHEBI:30616"/>
    </ligand>
</feature>
<accession>A0A1F6BDX4</accession>
<sequence length="202" mass="23614">MGDLGVGKTTTAEFLSKNLNVPLLPENFNKNPFLEDFYRDPQTWAYHSQTFFLMEKYEQGLQAIKMLKQGSVLQDTPIEEDVFVYARAQFILGNMRGEEWEQYQRLYQVLKPRLRETDLMFCLHAQLPTVMERIRLRGRGFEKNIDPGYVALLDKLYAEWIESNTDIAMVHIETDGLDIRFSKMAQQQMLSSVGEAIERLYV</sequence>
<protein>
    <recommendedName>
        <fullName evidence="3">Deoxynucleoside kinase domain-containing protein</fullName>
    </recommendedName>
</protein>
<dbReference type="GO" id="GO:0019136">
    <property type="term" value="F:deoxynucleoside kinase activity"/>
    <property type="evidence" value="ECO:0007669"/>
    <property type="project" value="InterPro"/>
</dbReference>
<dbReference type="InterPro" id="IPR002624">
    <property type="entry name" value="DCK/DGK"/>
</dbReference>
<dbReference type="PANTHER" id="PTHR10513:SF35">
    <property type="entry name" value="DEOXYADENOSINE KINASE"/>
    <property type="match status" value="1"/>
</dbReference>
<feature type="binding site" evidence="2">
    <location>
        <begin position="2"/>
        <end position="10"/>
    </location>
    <ligand>
        <name>ATP</name>
        <dbReference type="ChEBI" id="CHEBI:30616"/>
    </ligand>
</feature>
<dbReference type="PIRSF" id="PIRSF000705">
    <property type="entry name" value="DNK"/>
    <property type="match status" value="1"/>
</dbReference>